<dbReference type="Proteomes" id="UP000002514">
    <property type="component" value="Chromosome"/>
</dbReference>
<evidence type="ECO:0000256" key="3">
    <source>
        <dbReference type="ARBA" id="ARBA00023163"/>
    </source>
</evidence>
<keyword evidence="2" id="KW-0238">DNA-binding</keyword>
<dbReference type="EMBL" id="BX571865">
    <property type="protein sequence ID" value="CAE14271.1"/>
    <property type="molecule type" value="Genomic_DNA"/>
</dbReference>
<keyword evidence="3" id="KW-0804">Transcription</keyword>
<feature type="domain" description="HTH lacI-type" evidence="4">
    <location>
        <begin position="14"/>
        <end position="68"/>
    </location>
</feature>
<dbReference type="Gene3D" id="3.40.50.2300">
    <property type="match status" value="2"/>
</dbReference>
<sequence>MMKKTRKRRNTGRVTLQDVAKYAGVGSMTVSRALRTPEMVSDKLREKIEQAIQELGYIPNGAAGVLASGQSNIIAVLVPSLTDKASATFIQSLQQVLNKHAFQVLLGCHEYDHNKEAEIIMTLLQSNAAALVIFSSQLADKTYSNISHINIPIINVAGSHQQQTAINIETDFSAAAYMLTEHMLNNGRKHIGYIGAQMDSRLRNQQINGWHKAMLHHYQNADQNITTSDTASMQFGRQAITEMLLRQPELEGVICSHEVIALGVMFECQRRLLKIPADLAVACLDGSDNCDHTQPTLTSIRINYPQIGRDTGKLLIKLLTQQGEDETKHQNNRYHLFSYKFEPRQSA</sequence>
<gene>
    <name evidence="5" type="ordered locus">plu1978</name>
</gene>
<keyword evidence="6" id="KW-1185">Reference proteome</keyword>
<dbReference type="STRING" id="243265.plu1978"/>
<proteinExistence type="predicted"/>
<protein>
    <submittedName>
        <fullName evidence="5">Photorhabdus luminescens subsp. laumondii TTO1 complete genome segment 7/17</fullName>
    </submittedName>
</protein>
<dbReference type="KEGG" id="plu:plu1978"/>
<dbReference type="SUPFAM" id="SSF47413">
    <property type="entry name" value="lambda repressor-like DNA-binding domains"/>
    <property type="match status" value="1"/>
</dbReference>
<dbReference type="GO" id="GO:0003700">
    <property type="term" value="F:DNA-binding transcription factor activity"/>
    <property type="evidence" value="ECO:0007669"/>
    <property type="project" value="TreeGrafter"/>
</dbReference>
<dbReference type="PROSITE" id="PS50932">
    <property type="entry name" value="HTH_LACI_2"/>
    <property type="match status" value="1"/>
</dbReference>
<dbReference type="SUPFAM" id="SSF53822">
    <property type="entry name" value="Periplasmic binding protein-like I"/>
    <property type="match status" value="1"/>
</dbReference>
<dbReference type="AlphaFoldDB" id="Q7N5H1"/>
<dbReference type="SMART" id="SM00354">
    <property type="entry name" value="HTH_LACI"/>
    <property type="match status" value="1"/>
</dbReference>
<dbReference type="PANTHER" id="PTHR30146:SF33">
    <property type="entry name" value="TRANSCRIPTIONAL REGULATOR"/>
    <property type="match status" value="1"/>
</dbReference>
<evidence type="ECO:0000256" key="2">
    <source>
        <dbReference type="ARBA" id="ARBA00023125"/>
    </source>
</evidence>
<reference evidence="6" key="1">
    <citation type="journal article" date="2003" name="Nat. Biotechnol.">
        <title>The genome sequence of the entomopathogenic bacterium Photorhabdus luminescens.</title>
        <authorList>
            <person name="Duchaud E."/>
            <person name="Rusniok C."/>
            <person name="Frangeul L."/>
            <person name="Buchrieser C."/>
            <person name="Givaudan A."/>
            <person name="Taourit S."/>
            <person name="Bocs S."/>
            <person name="Boursaux-Eude C."/>
            <person name="Chandler M."/>
            <person name="Charles J.-F."/>
            <person name="Dassa E."/>
            <person name="Derose R."/>
            <person name="Derzelle S."/>
            <person name="Freyssinet G."/>
            <person name="Gaudriault S."/>
            <person name="Medigue C."/>
            <person name="Lanois A."/>
            <person name="Powell K."/>
            <person name="Siguier P."/>
            <person name="Vincent R."/>
            <person name="Wingate V."/>
            <person name="Zouine M."/>
            <person name="Glaser P."/>
            <person name="Boemare N."/>
            <person name="Danchin A."/>
            <person name="Kunst F."/>
        </authorList>
    </citation>
    <scope>NUCLEOTIDE SEQUENCE [LARGE SCALE GENOMIC DNA]</scope>
    <source>
        <strain evidence="6">DSM 15139 / CIP 105565 / TT01</strain>
    </source>
</reference>
<dbReference type="CDD" id="cd01392">
    <property type="entry name" value="HTH_LacI"/>
    <property type="match status" value="1"/>
</dbReference>
<dbReference type="GO" id="GO:0000976">
    <property type="term" value="F:transcription cis-regulatory region binding"/>
    <property type="evidence" value="ECO:0007669"/>
    <property type="project" value="TreeGrafter"/>
</dbReference>
<dbReference type="InterPro" id="IPR000843">
    <property type="entry name" value="HTH_LacI"/>
</dbReference>
<name>Q7N5H1_PHOLL</name>
<accession>Q7N5H1</accession>
<evidence type="ECO:0000313" key="6">
    <source>
        <dbReference type="Proteomes" id="UP000002514"/>
    </source>
</evidence>
<dbReference type="InterPro" id="IPR010982">
    <property type="entry name" value="Lambda_DNA-bd_dom_sf"/>
</dbReference>
<evidence type="ECO:0000259" key="4">
    <source>
        <dbReference type="PROSITE" id="PS50932"/>
    </source>
</evidence>
<evidence type="ECO:0000313" key="5">
    <source>
        <dbReference type="EMBL" id="CAE14271.1"/>
    </source>
</evidence>
<dbReference type="Pfam" id="PF00356">
    <property type="entry name" value="LacI"/>
    <property type="match status" value="1"/>
</dbReference>
<keyword evidence="1" id="KW-0805">Transcription regulation</keyword>
<dbReference type="eggNOG" id="COG1609">
    <property type="taxonomic scope" value="Bacteria"/>
</dbReference>
<dbReference type="CDD" id="cd01575">
    <property type="entry name" value="PBP1_GntR"/>
    <property type="match status" value="1"/>
</dbReference>
<dbReference type="Pfam" id="PF13377">
    <property type="entry name" value="Peripla_BP_3"/>
    <property type="match status" value="1"/>
</dbReference>
<dbReference type="PROSITE" id="PS00356">
    <property type="entry name" value="HTH_LACI_1"/>
    <property type="match status" value="1"/>
</dbReference>
<evidence type="ECO:0000256" key="1">
    <source>
        <dbReference type="ARBA" id="ARBA00023015"/>
    </source>
</evidence>
<dbReference type="PANTHER" id="PTHR30146">
    <property type="entry name" value="LACI-RELATED TRANSCRIPTIONAL REPRESSOR"/>
    <property type="match status" value="1"/>
</dbReference>
<dbReference type="InterPro" id="IPR046335">
    <property type="entry name" value="LacI/GalR-like_sensor"/>
</dbReference>
<dbReference type="InterPro" id="IPR028082">
    <property type="entry name" value="Peripla_BP_I"/>
</dbReference>
<dbReference type="Gene3D" id="1.10.260.40">
    <property type="entry name" value="lambda repressor-like DNA-binding domains"/>
    <property type="match status" value="1"/>
</dbReference>
<dbReference type="HOGENOM" id="CLU_037628_6_3_6"/>
<organism evidence="5 6">
    <name type="scientific">Photorhabdus laumondii subsp. laumondii (strain DSM 15139 / CIP 105565 / TT01)</name>
    <name type="common">Photorhabdus luminescens subsp. laumondii</name>
    <dbReference type="NCBI Taxonomy" id="243265"/>
    <lineage>
        <taxon>Bacteria</taxon>
        <taxon>Pseudomonadati</taxon>
        <taxon>Pseudomonadota</taxon>
        <taxon>Gammaproteobacteria</taxon>
        <taxon>Enterobacterales</taxon>
        <taxon>Morganellaceae</taxon>
        <taxon>Photorhabdus</taxon>
    </lineage>
</organism>